<dbReference type="EMBL" id="CP000781">
    <property type="protein sequence ID" value="ABS68959.1"/>
    <property type="molecule type" value="Genomic_DNA"/>
</dbReference>
<dbReference type="eggNOG" id="COG3886">
    <property type="taxonomic scope" value="Bacteria"/>
</dbReference>
<reference evidence="2 3" key="1">
    <citation type="submission" date="2007-07" db="EMBL/GenBank/DDBJ databases">
        <title>Complete sequence of chromosome of Xanthobacter autotrophicus Py2.</title>
        <authorList>
            <consortium name="US DOE Joint Genome Institute"/>
            <person name="Copeland A."/>
            <person name="Lucas S."/>
            <person name="Lapidus A."/>
            <person name="Barry K."/>
            <person name="Glavina del Rio T."/>
            <person name="Hammon N."/>
            <person name="Israni S."/>
            <person name="Dalin E."/>
            <person name="Tice H."/>
            <person name="Pitluck S."/>
            <person name="Sims D."/>
            <person name="Brettin T."/>
            <person name="Bruce D."/>
            <person name="Detter J.C."/>
            <person name="Han C."/>
            <person name="Tapia R."/>
            <person name="Brainard J."/>
            <person name="Schmutz J."/>
            <person name="Larimer F."/>
            <person name="Land M."/>
            <person name="Hauser L."/>
            <person name="Kyrpides N."/>
            <person name="Kim E."/>
            <person name="Ensigns S.A."/>
            <person name="Richardson P."/>
        </authorList>
    </citation>
    <scope>NUCLEOTIDE SEQUENCE [LARGE SCALE GENOMIC DNA]</scope>
    <source>
        <strain evidence="3">ATCC BAA-1158 / Py2</strain>
    </source>
</reference>
<proteinExistence type="predicted"/>
<dbReference type="Pfam" id="PF09565">
    <property type="entry name" value="RE_NgoFVII"/>
    <property type="match status" value="1"/>
</dbReference>
<protein>
    <recommendedName>
        <fullName evidence="1">Restriction endonuclease type II NgoFVII N-terminal domain-containing protein</fullName>
    </recommendedName>
</protein>
<dbReference type="OrthoDB" id="6190762at2"/>
<organism evidence="2 3">
    <name type="scientific">Xanthobacter autotrophicus (strain ATCC BAA-1158 / Py2)</name>
    <dbReference type="NCBI Taxonomy" id="78245"/>
    <lineage>
        <taxon>Bacteria</taxon>
        <taxon>Pseudomonadati</taxon>
        <taxon>Pseudomonadota</taxon>
        <taxon>Alphaproteobacteria</taxon>
        <taxon>Hyphomicrobiales</taxon>
        <taxon>Xanthobacteraceae</taxon>
        <taxon>Xanthobacter</taxon>
    </lineage>
</organism>
<feature type="domain" description="Restriction endonuclease type II NgoFVII N-terminal" evidence="1">
    <location>
        <begin position="69"/>
        <end position="136"/>
    </location>
</feature>
<evidence type="ECO:0000313" key="2">
    <source>
        <dbReference type="EMBL" id="ABS68959.1"/>
    </source>
</evidence>
<evidence type="ECO:0000259" key="1">
    <source>
        <dbReference type="Pfam" id="PF09565"/>
    </source>
</evidence>
<dbReference type="SUPFAM" id="SSF56024">
    <property type="entry name" value="Phospholipase D/nuclease"/>
    <property type="match status" value="1"/>
</dbReference>
<name>A7ILR6_XANP2</name>
<gene>
    <name evidence="2" type="ordered locus">Xaut_3733</name>
</gene>
<dbReference type="Gene3D" id="3.30.870.10">
    <property type="entry name" value="Endonuclease Chain A"/>
    <property type="match status" value="1"/>
</dbReference>
<dbReference type="InterPro" id="IPR019065">
    <property type="entry name" value="RE_NgoFVII_N"/>
</dbReference>
<dbReference type="AlphaFoldDB" id="A7ILR6"/>
<dbReference type="Proteomes" id="UP000002417">
    <property type="component" value="Chromosome"/>
</dbReference>
<accession>A7ILR6</accession>
<dbReference type="HOGENOM" id="CLU_058763_0_0_5"/>
<dbReference type="KEGG" id="xau:Xaut_3733"/>
<keyword evidence="3" id="KW-1185">Reference proteome</keyword>
<evidence type="ECO:0000313" key="3">
    <source>
        <dbReference type="Proteomes" id="UP000002417"/>
    </source>
</evidence>
<dbReference type="CDD" id="cd09117">
    <property type="entry name" value="PLDc_Bfil_DEXD_like"/>
    <property type="match status" value="1"/>
</dbReference>
<sequence length="404" mass="45072">MDVKLLTGSAVETELEALLKRHDEVHWAVAWGTWTQLAKALLSRPKKIRAVTFGLAFAQTDPDLVNALVGKAGCRVVTNFPKGTYHPKVYAFRSGDVVEAVVGSANFTHGGLGQNHEASLHLSGTIKDKVLADLLSFTKKSAKLGEAVTQTLADRYRVSCKIAARKPKAARDPLDEAPAKNIAGLTSPITRMSWEQYIRALDRSVHHDIDQSLVLLRTAQAWLSAGATFHGLSTPRRKAIAGFIGTTERSLDAELNQDWGWFGSMRGAGCFMNRISENDHYIAKAVDIIPHKGEITRDHYERFTNLFLKAFKDSERVGNVSTASRLLAMKRPDVFLCISKPNRTEASEQMCFGKTTLRLENYWDRVVEVIRASDWYNTQKPDGREGQIWECRAAMLDALLYRPD</sequence>